<protein>
    <recommendedName>
        <fullName evidence="6">Transmembrane protein 198</fullName>
    </recommendedName>
</protein>
<evidence type="ECO:0000256" key="6">
    <source>
        <dbReference type="ARBA" id="ARBA00049737"/>
    </source>
</evidence>
<organism evidence="10 11">
    <name type="scientific">Saprolegnia parasitica (strain CBS 223.65)</name>
    <dbReference type="NCBI Taxonomy" id="695850"/>
    <lineage>
        <taxon>Eukaryota</taxon>
        <taxon>Sar</taxon>
        <taxon>Stramenopiles</taxon>
        <taxon>Oomycota</taxon>
        <taxon>Saprolegniomycetes</taxon>
        <taxon>Saprolegniales</taxon>
        <taxon>Saprolegniaceae</taxon>
        <taxon>Saprolegnia</taxon>
    </lineage>
</organism>
<dbReference type="PANTHER" id="PTHR31247">
    <property type="entry name" value="TRANSMEMBRANE PROTEIN 198 FAMILY MEMBER"/>
    <property type="match status" value="1"/>
</dbReference>
<dbReference type="STRING" id="695850.A0A067CF85"/>
<accession>A0A067CF85</accession>
<dbReference type="RefSeq" id="XP_012199930.1">
    <property type="nucleotide sequence ID" value="XM_012344540.1"/>
</dbReference>
<dbReference type="GeneID" id="24128338"/>
<keyword evidence="3 7" id="KW-0812">Transmembrane</keyword>
<name>A0A067CF85_SAPPC</name>
<dbReference type="PANTHER" id="PTHR31247:SF5">
    <property type="entry name" value="DUF4203 DOMAIN-CONTAINING PROTEIN"/>
    <property type="match status" value="1"/>
</dbReference>
<feature type="transmembrane region" description="Helical" evidence="7">
    <location>
        <begin position="230"/>
        <end position="249"/>
    </location>
</feature>
<dbReference type="VEuPathDB" id="FungiDB:SPRG_05967"/>
<keyword evidence="5 7" id="KW-0472">Membrane</keyword>
<proteinExistence type="inferred from homology"/>
<comment type="subcellular location">
    <subcellularLocation>
        <location evidence="1">Membrane</location>
        <topology evidence="1">Multi-pass membrane protein</topology>
    </subcellularLocation>
</comment>
<dbReference type="Pfam" id="PF13886">
    <property type="entry name" value="TM7S3_TM198"/>
    <property type="match status" value="1"/>
</dbReference>
<dbReference type="AlphaFoldDB" id="A0A067CF85"/>
<feature type="transmembrane region" description="Helical" evidence="7">
    <location>
        <begin position="72"/>
        <end position="89"/>
    </location>
</feature>
<sequence length="282" mass="29202">MDLVACVLVLSVVAASGAVNLTIDGSSSFDKATNHLVNATVHGHVPPSILAGAGIGLGLIVALAGYRLFRPVLFLSGFGVGAVLAYLLAEAIFTTQSFATTAHWVCFLAGGIVVGATVLCLWRTGLVVIGAAAGVLLAFVLNTSFGYKLWPSNPSGMLYVLIAVLGLAGALLARCLERPVLILATSFTGAVACLWGVGYFAGGYPSGNHLEALRHRAASGHYSYDIGSAWWGYMAGTTVLFVVGTVVQFRKTAVGWHHAPASSDESAYVGCSSPVHGRRPIP</sequence>
<feature type="transmembrane region" description="Helical" evidence="7">
    <location>
        <begin position="45"/>
        <end position="65"/>
    </location>
</feature>
<dbReference type="OrthoDB" id="102260at2759"/>
<feature type="domain" description="TM7S3/TM198-like" evidence="9">
    <location>
        <begin position="56"/>
        <end position="249"/>
    </location>
</feature>
<keyword evidence="4 7" id="KW-1133">Transmembrane helix</keyword>
<dbReference type="EMBL" id="KK583206">
    <property type="protein sequence ID" value="KDO29429.1"/>
    <property type="molecule type" value="Genomic_DNA"/>
</dbReference>
<evidence type="ECO:0000256" key="5">
    <source>
        <dbReference type="ARBA" id="ARBA00023136"/>
    </source>
</evidence>
<keyword evidence="8" id="KW-0732">Signal</keyword>
<evidence type="ECO:0000313" key="10">
    <source>
        <dbReference type="EMBL" id="KDO29429.1"/>
    </source>
</evidence>
<dbReference type="InterPro" id="IPR040236">
    <property type="entry name" value="TMEM198"/>
</dbReference>
<gene>
    <name evidence="10" type="ORF">SPRG_05967</name>
</gene>
<keyword evidence="11" id="KW-1185">Reference proteome</keyword>
<feature type="transmembrane region" description="Helical" evidence="7">
    <location>
        <begin position="180"/>
        <end position="201"/>
    </location>
</feature>
<dbReference type="Proteomes" id="UP000030745">
    <property type="component" value="Unassembled WGS sequence"/>
</dbReference>
<evidence type="ECO:0000256" key="8">
    <source>
        <dbReference type="SAM" id="SignalP"/>
    </source>
</evidence>
<evidence type="ECO:0000256" key="1">
    <source>
        <dbReference type="ARBA" id="ARBA00004141"/>
    </source>
</evidence>
<feature type="signal peptide" evidence="8">
    <location>
        <begin position="1"/>
        <end position="18"/>
    </location>
</feature>
<evidence type="ECO:0000259" key="9">
    <source>
        <dbReference type="Pfam" id="PF13886"/>
    </source>
</evidence>
<feature type="transmembrane region" description="Helical" evidence="7">
    <location>
        <begin position="101"/>
        <end position="122"/>
    </location>
</feature>
<dbReference type="OMA" id="DIGSAWW"/>
<evidence type="ECO:0000256" key="2">
    <source>
        <dbReference type="ARBA" id="ARBA00006244"/>
    </source>
</evidence>
<evidence type="ECO:0000256" key="7">
    <source>
        <dbReference type="SAM" id="Phobius"/>
    </source>
</evidence>
<feature type="chain" id="PRO_5001634487" description="Transmembrane protein 198" evidence="8">
    <location>
        <begin position="19"/>
        <end position="282"/>
    </location>
</feature>
<feature type="transmembrane region" description="Helical" evidence="7">
    <location>
        <begin position="156"/>
        <end position="173"/>
    </location>
</feature>
<evidence type="ECO:0000313" key="11">
    <source>
        <dbReference type="Proteomes" id="UP000030745"/>
    </source>
</evidence>
<dbReference type="InterPro" id="IPR025256">
    <property type="entry name" value="TM7S3/TM198-like_dom"/>
</dbReference>
<dbReference type="KEGG" id="spar:SPRG_05967"/>
<comment type="similarity">
    <text evidence="2">Belongs to the TMEM198 family.</text>
</comment>
<feature type="transmembrane region" description="Helical" evidence="7">
    <location>
        <begin position="129"/>
        <end position="150"/>
    </location>
</feature>
<dbReference type="GO" id="GO:0005886">
    <property type="term" value="C:plasma membrane"/>
    <property type="evidence" value="ECO:0007669"/>
    <property type="project" value="TreeGrafter"/>
</dbReference>
<evidence type="ECO:0000256" key="3">
    <source>
        <dbReference type="ARBA" id="ARBA00022692"/>
    </source>
</evidence>
<reference evidence="10 11" key="1">
    <citation type="journal article" date="2013" name="PLoS Genet.">
        <title>Distinctive expansion of potential virulence genes in the genome of the oomycete fish pathogen Saprolegnia parasitica.</title>
        <authorList>
            <person name="Jiang R.H."/>
            <person name="de Bruijn I."/>
            <person name="Haas B.J."/>
            <person name="Belmonte R."/>
            <person name="Lobach L."/>
            <person name="Christie J."/>
            <person name="van den Ackerveken G."/>
            <person name="Bottin A."/>
            <person name="Bulone V."/>
            <person name="Diaz-Moreno S.M."/>
            <person name="Dumas B."/>
            <person name="Fan L."/>
            <person name="Gaulin E."/>
            <person name="Govers F."/>
            <person name="Grenville-Briggs L.J."/>
            <person name="Horner N.R."/>
            <person name="Levin J.Z."/>
            <person name="Mammella M."/>
            <person name="Meijer H.J."/>
            <person name="Morris P."/>
            <person name="Nusbaum C."/>
            <person name="Oome S."/>
            <person name="Phillips A.J."/>
            <person name="van Rooyen D."/>
            <person name="Rzeszutek E."/>
            <person name="Saraiva M."/>
            <person name="Secombes C.J."/>
            <person name="Seidl M.F."/>
            <person name="Snel B."/>
            <person name="Stassen J.H."/>
            <person name="Sykes S."/>
            <person name="Tripathy S."/>
            <person name="van den Berg H."/>
            <person name="Vega-Arreguin J.C."/>
            <person name="Wawra S."/>
            <person name="Young S.K."/>
            <person name="Zeng Q."/>
            <person name="Dieguez-Uribeondo J."/>
            <person name="Russ C."/>
            <person name="Tyler B.M."/>
            <person name="van West P."/>
        </authorList>
    </citation>
    <scope>NUCLEOTIDE SEQUENCE [LARGE SCALE GENOMIC DNA]</scope>
    <source>
        <strain evidence="10 11">CBS 223.65</strain>
    </source>
</reference>
<evidence type="ECO:0000256" key="4">
    <source>
        <dbReference type="ARBA" id="ARBA00022989"/>
    </source>
</evidence>